<dbReference type="EMBL" id="KN839851">
    <property type="protein sequence ID" value="KIJ63250.1"/>
    <property type="molecule type" value="Genomic_DNA"/>
</dbReference>
<evidence type="ECO:0000259" key="1">
    <source>
        <dbReference type="PROSITE" id="PS51184"/>
    </source>
</evidence>
<dbReference type="PANTHER" id="PTHR12461:SF94">
    <property type="entry name" value="JMJC DOMAIN-CONTAINING PROTEIN"/>
    <property type="match status" value="1"/>
</dbReference>
<dbReference type="AlphaFoldDB" id="A0A0C9VY66"/>
<dbReference type="Gene3D" id="2.60.120.650">
    <property type="entry name" value="Cupin"/>
    <property type="match status" value="1"/>
</dbReference>
<dbReference type="SUPFAM" id="SSF51197">
    <property type="entry name" value="Clavaminate synthase-like"/>
    <property type="match status" value="1"/>
</dbReference>
<sequence>MAGKSIKTHIEDLKRLVEQQDLGVEALAEGDRKTGRDFRSAVHQLRDNDDSNPADLAVRIDQFINVAYERMPSSERSASFYWRSLHTDACIAKALVCASTPELHEDVARECISTLDHAIIISGATGEDRMDMIQEIIRLLQARIPCRPPLNHILAPGQEAVHLPPTFRGNVCSIASLPFSVPENCVQTPFVVRKGAADWRAMQEAHQWASLAYLNAVAGPGRIVPVEVGDDYRSDNWTQKLLSWDEFLSSLDPEDHHRHHTLYLAQHNLLTQFPKLWDDIGVPDFVWTSLPPSMVEPIINAWLGPKGTISPAHTDPFSNCYVQVVGRKTVWLAPPDCDVAKSMYPYGPSSTGIVDKTHNPAANAADPLMSNTSRVDVFPATSQAIEASQKEFPRFWDAVPGKALCVTLNPGDLLFFPPKWWHAMRSEDVSFSVSMWF</sequence>
<dbReference type="InterPro" id="IPR003347">
    <property type="entry name" value="JmjC_dom"/>
</dbReference>
<gene>
    <name evidence="2" type="ORF">HYDPIDRAFT_113215</name>
</gene>
<protein>
    <recommendedName>
        <fullName evidence="1">JmjC domain-containing protein</fullName>
    </recommendedName>
</protein>
<name>A0A0C9VY66_9AGAM</name>
<organism evidence="2 3">
    <name type="scientific">Hydnomerulius pinastri MD-312</name>
    <dbReference type="NCBI Taxonomy" id="994086"/>
    <lineage>
        <taxon>Eukaryota</taxon>
        <taxon>Fungi</taxon>
        <taxon>Dikarya</taxon>
        <taxon>Basidiomycota</taxon>
        <taxon>Agaricomycotina</taxon>
        <taxon>Agaricomycetes</taxon>
        <taxon>Agaricomycetidae</taxon>
        <taxon>Boletales</taxon>
        <taxon>Boletales incertae sedis</taxon>
        <taxon>Leucogyrophana</taxon>
    </lineage>
</organism>
<feature type="domain" description="JmjC" evidence="1">
    <location>
        <begin position="262"/>
        <end position="437"/>
    </location>
</feature>
<keyword evidence="3" id="KW-1185">Reference proteome</keyword>
<dbReference type="HOGENOM" id="CLU_016785_0_1_1"/>
<dbReference type="PROSITE" id="PS51184">
    <property type="entry name" value="JMJC"/>
    <property type="match status" value="1"/>
</dbReference>
<proteinExistence type="predicted"/>
<dbReference type="Pfam" id="PF13621">
    <property type="entry name" value="Cupin_8"/>
    <property type="match status" value="1"/>
</dbReference>
<dbReference type="InterPro" id="IPR041667">
    <property type="entry name" value="Cupin_8"/>
</dbReference>
<evidence type="ECO:0000313" key="2">
    <source>
        <dbReference type="EMBL" id="KIJ63250.1"/>
    </source>
</evidence>
<accession>A0A0C9VY66</accession>
<dbReference type="OrthoDB" id="47172at2759"/>
<reference evidence="2 3" key="1">
    <citation type="submission" date="2014-04" db="EMBL/GenBank/DDBJ databases">
        <title>Evolutionary Origins and Diversification of the Mycorrhizal Mutualists.</title>
        <authorList>
            <consortium name="DOE Joint Genome Institute"/>
            <consortium name="Mycorrhizal Genomics Consortium"/>
            <person name="Kohler A."/>
            <person name="Kuo A."/>
            <person name="Nagy L.G."/>
            <person name="Floudas D."/>
            <person name="Copeland A."/>
            <person name="Barry K.W."/>
            <person name="Cichocki N."/>
            <person name="Veneault-Fourrey C."/>
            <person name="LaButti K."/>
            <person name="Lindquist E.A."/>
            <person name="Lipzen A."/>
            <person name="Lundell T."/>
            <person name="Morin E."/>
            <person name="Murat C."/>
            <person name="Riley R."/>
            <person name="Ohm R."/>
            <person name="Sun H."/>
            <person name="Tunlid A."/>
            <person name="Henrissat B."/>
            <person name="Grigoriev I.V."/>
            <person name="Hibbett D.S."/>
            <person name="Martin F."/>
        </authorList>
    </citation>
    <scope>NUCLEOTIDE SEQUENCE [LARGE SCALE GENOMIC DNA]</scope>
    <source>
        <strain evidence="2 3">MD-312</strain>
    </source>
</reference>
<evidence type="ECO:0000313" key="3">
    <source>
        <dbReference type="Proteomes" id="UP000053820"/>
    </source>
</evidence>
<dbReference type="PANTHER" id="PTHR12461">
    <property type="entry name" value="HYPOXIA-INDUCIBLE FACTOR 1 ALPHA INHIBITOR-RELATED"/>
    <property type="match status" value="1"/>
</dbReference>
<dbReference type="Proteomes" id="UP000053820">
    <property type="component" value="Unassembled WGS sequence"/>
</dbReference>